<sequence length="224" mass="25150">MKTTDFRWPFLIILAGVILIGNLAEPASLGLTSEWSDGTYRFAGGTAPWALASSVVIGILYSLLMVASSAKTLNPLPGIFQRWLAFWIDFVFAIMMVAPIFGVIPCIREWRRTGIFEWSFERNFSAAGDGWVMALTFLLSFTGILVYWAFPLMHGRPSPGSSILGYQITVSDENPMTFRRAFLRTVVGIVAACAPYLAPFIKRDRKRRQFWLDAVFGTYAVRLK</sequence>
<dbReference type="AlphaFoldDB" id="A0A7W8E5L9"/>
<dbReference type="InterPro" id="IPR010432">
    <property type="entry name" value="RDD"/>
</dbReference>
<organism evidence="8 9">
    <name type="scientific">Granulicella aggregans</name>
    <dbReference type="NCBI Taxonomy" id="474949"/>
    <lineage>
        <taxon>Bacteria</taxon>
        <taxon>Pseudomonadati</taxon>
        <taxon>Acidobacteriota</taxon>
        <taxon>Terriglobia</taxon>
        <taxon>Terriglobales</taxon>
        <taxon>Acidobacteriaceae</taxon>
        <taxon>Granulicella</taxon>
    </lineage>
</organism>
<dbReference type="InterPro" id="IPR051791">
    <property type="entry name" value="Pra-immunoreactive"/>
</dbReference>
<keyword evidence="3 6" id="KW-0812">Transmembrane</keyword>
<keyword evidence="2" id="KW-1003">Cell membrane</keyword>
<dbReference type="EMBL" id="JACHIP010000007">
    <property type="protein sequence ID" value="MBB5059777.1"/>
    <property type="molecule type" value="Genomic_DNA"/>
</dbReference>
<evidence type="ECO:0000256" key="2">
    <source>
        <dbReference type="ARBA" id="ARBA00022475"/>
    </source>
</evidence>
<feature type="transmembrane region" description="Helical" evidence="6">
    <location>
        <begin position="6"/>
        <end position="24"/>
    </location>
</feature>
<dbReference type="PANTHER" id="PTHR36115">
    <property type="entry name" value="PROLINE-RICH ANTIGEN HOMOLOG-RELATED"/>
    <property type="match status" value="1"/>
</dbReference>
<evidence type="ECO:0000259" key="7">
    <source>
        <dbReference type="Pfam" id="PF06271"/>
    </source>
</evidence>
<feature type="domain" description="RDD" evidence="7">
    <location>
        <begin position="77"/>
        <end position="207"/>
    </location>
</feature>
<feature type="transmembrane region" description="Helical" evidence="6">
    <location>
        <begin position="84"/>
        <end position="107"/>
    </location>
</feature>
<evidence type="ECO:0000313" key="8">
    <source>
        <dbReference type="EMBL" id="MBB5059777.1"/>
    </source>
</evidence>
<accession>A0A7W8E5L9</accession>
<evidence type="ECO:0000256" key="5">
    <source>
        <dbReference type="ARBA" id="ARBA00023136"/>
    </source>
</evidence>
<protein>
    <recommendedName>
        <fullName evidence="7">RDD domain-containing protein</fullName>
    </recommendedName>
</protein>
<evidence type="ECO:0000313" key="9">
    <source>
        <dbReference type="Proteomes" id="UP000540989"/>
    </source>
</evidence>
<dbReference type="Proteomes" id="UP000540989">
    <property type="component" value="Unassembled WGS sequence"/>
</dbReference>
<keyword evidence="9" id="KW-1185">Reference proteome</keyword>
<comment type="subcellular location">
    <subcellularLocation>
        <location evidence="1">Cell membrane</location>
        <topology evidence="1">Multi-pass membrane protein</topology>
    </subcellularLocation>
</comment>
<evidence type="ECO:0000256" key="1">
    <source>
        <dbReference type="ARBA" id="ARBA00004651"/>
    </source>
</evidence>
<name>A0A7W8E5L9_9BACT</name>
<dbReference type="RefSeq" id="WP_184221611.1">
    <property type="nucleotide sequence ID" value="NZ_JACHIP010000007.1"/>
</dbReference>
<feature type="transmembrane region" description="Helical" evidence="6">
    <location>
        <begin position="181"/>
        <end position="201"/>
    </location>
</feature>
<evidence type="ECO:0000256" key="3">
    <source>
        <dbReference type="ARBA" id="ARBA00022692"/>
    </source>
</evidence>
<dbReference type="Pfam" id="PF06271">
    <property type="entry name" value="RDD"/>
    <property type="match status" value="1"/>
</dbReference>
<reference evidence="8 9" key="1">
    <citation type="submission" date="2020-08" db="EMBL/GenBank/DDBJ databases">
        <title>Genomic Encyclopedia of Type Strains, Phase IV (KMG-V): Genome sequencing to study the core and pangenomes of soil and plant-associated prokaryotes.</title>
        <authorList>
            <person name="Whitman W."/>
        </authorList>
    </citation>
    <scope>NUCLEOTIDE SEQUENCE [LARGE SCALE GENOMIC DNA]</scope>
    <source>
        <strain evidence="8 9">M8UP14</strain>
    </source>
</reference>
<feature type="transmembrane region" description="Helical" evidence="6">
    <location>
        <begin position="128"/>
        <end position="150"/>
    </location>
</feature>
<comment type="caution">
    <text evidence="8">The sequence shown here is derived from an EMBL/GenBank/DDBJ whole genome shotgun (WGS) entry which is preliminary data.</text>
</comment>
<keyword evidence="4 6" id="KW-1133">Transmembrane helix</keyword>
<dbReference type="GO" id="GO:0005886">
    <property type="term" value="C:plasma membrane"/>
    <property type="evidence" value="ECO:0007669"/>
    <property type="project" value="UniProtKB-SubCell"/>
</dbReference>
<evidence type="ECO:0000256" key="4">
    <source>
        <dbReference type="ARBA" id="ARBA00022989"/>
    </source>
</evidence>
<gene>
    <name evidence="8" type="ORF">HDF16_004506</name>
</gene>
<evidence type="ECO:0000256" key="6">
    <source>
        <dbReference type="SAM" id="Phobius"/>
    </source>
</evidence>
<keyword evidence="5 6" id="KW-0472">Membrane</keyword>
<proteinExistence type="predicted"/>
<feature type="transmembrane region" description="Helical" evidence="6">
    <location>
        <begin position="45"/>
        <end position="64"/>
    </location>
</feature>